<evidence type="ECO:0000313" key="3">
    <source>
        <dbReference type="Proteomes" id="UP001500831"/>
    </source>
</evidence>
<name>A0ABN3WEY0_9ACTN</name>
<comment type="caution">
    <text evidence="2">The sequence shown here is derived from an EMBL/GenBank/DDBJ whole genome shotgun (WGS) entry which is preliminary data.</text>
</comment>
<gene>
    <name evidence="2" type="ORF">GCM10010517_78670</name>
</gene>
<evidence type="ECO:0000313" key="2">
    <source>
        <dbReference type="EMBL" id="GAA2912110.1"/>
    </source>
</evidence>
<feature type="region of interest" description="Disordered" evidence="1">
    <location>
        <begin position="1"/>
        <end position="51"/>
    </location>
</feature>
<keyword evidence="3" id="KW-1185">Reference proteome</keyword>
<sequence length="51" mass="5438">MIRTPYRVKGTARLGATLPGQAGPFGVRPEPTLEPTASGDDAELPLPEDQY</sequence>
<dbReference type="EMBL" id="BAAAVI010000115">
    <property type="protein sequence ID" value="GAA2912110.1"/>
    <property type="molecule type" value="Genomic_DNA"/>
</dbReference>
<accession>A0ABN3WEY0</accession>
<organism evidence="2 3">
    <name type="scientific">Streptosporangium fragile</name>
    <dbReference type="NCBI Taxonomy" id="46186"/>
    <lineage>
        <taxon>Bacteria</taxon>
        <taxon>Bacillati</taxon>
        <taxon>Actinomycetota</taxon>
        <taxon>Actinomycetes</taxon>
        <taxon>Streptosporangiales</taxon>
        <taxon>Streptosporangiaceae</taxon>
        <taxon>Streptosporangium</taxon>
    </lineage>
</organism>
<protein>
    <submittedName>
        <fullName evidence="2">Uncharacterized protein</fullName>
    </submittedName>
</protein>
<proteinExistence type="predicted"/>
<reference evidence="2 3" key="1">
    <citation type="journal article" date="2019" name="Int. J. Syst. Evol. Microbiol.">
        <title>The Global Catalogue of Microorganisms (GCM) 10K type strain sequencing project: providing services to taxonomists for standard genome sequencing and annotation.</title>
        <authorList>
            <consortium name="The Broad Institute Genomics Platform"/>
            <consortium name="The Broad Institute Genome Sequencing Center for Infectious Disease"/>
            <person name="Wu L."/>
            <person name="Ma J."/>
        </authorList>
    </citation>
    <scope>NUCLEOTIDE SEQUENCE [LARGE SCALE GENOMIC DNA]</scope>
    <source>
        <strain evidence="2 3">JCM 6242</strain>
    </source>
</reference>
<evidence type="ECO:0000256" key="1">
    <source>
        <dbReference type="SAM" id="MobiDB-lite"/>
    </source>
</evidence>
<dbReference type="RefSeq" id="WP_344982029.1">
    <property type="nucleotide sequence ID" value="NZ_BAAAVI010000115.1"/>
</dbReference>
<dbReference type="Proteomes" id="UP001500831">
    <property type="component" value="Unassembled WGS sequence"/>
</dbReference>